<dbReference type="GO" id="GO:0050852">
    <property type="term" value="P:T cell receptor signaling pathway"/>
    <property type="evidence" value="ECO:0007669"/>
    <property type="project" value="TreeGrafter"/>
</dbReference>
<feature type="chain" id="PRO_5034563857" description="Ig-like domain-containing protein" evidence="7">
    <location>
        <begin position="18"/>
        <end position="278"/>
    </location>
</feature>
<dbReference type="PANTHER" id="PTHR24100">
    <property type="entry name" value="BUTYROPHILIN"/>
    <property type="match status" value="1"/>
</dbReference>
<evidence type="ECO:0000313" key="10">
    <source>
        <dbReference type="Proteomes" id="UP000694558"/>
    </source>
</evidence>
<feature type="signal peptide" evidence="7">
    <location>
        <begin position="1"/>
        <end position="17"/>
    </location>
</feature>
<dbReference type="GeneTree" id="ENSGT01120000271914"/>
<feature type="domain" description="Ig-like" evidence="8">
    <location>
        <begin position="18"/>
        <end position="134"/>
    </location>
</feature>
<dbReference type="Pfam" id="PF07686">
    <property type="entry name" value="V-set"/>
    <property type="match status" value="1"/>
</dbReference>
<dbReference type="SUPFAM" id="SSF48726">
    <property type="entry name" value="Immunoglobulin"/>
    <property type="match status" value="1"/>
</dbReference>
<dbReference type="AlphaFoldDB" id="A0A8D3E8A2"/>
<dbReference type="Proteomes" id="UP000694558">
    <property type="component" value="Chromosome 2"/>
</dbReference>
<dbReference type="PANTHER" id="PTHR24100:SF149">
    <property type="entry name" value="BG-LIKE ANTIGEN 1-RELATED"/>
    <property type="match status" value="1"/>
</dbReference>
<keyword evidence="2 7" id="KW-0732">Signal</keyword>
<dbReference type="InterPro" id="IPR007110">
    <property type="entry name" value="Ig-like_dom"/>
</dbReference>
<dbReference type="FunFam" id="2.60.40.10:FF:000142">
    <property type="entry name" value="V-set domain-containing T-cell activation inhibitor 1"/>
    <property type="match status" value="1"/>
</dbReference>
<evidence type="ECO:0000313" key="9">
    <source>
        <dbReference type="Ensembl" id="ENSSMAP00000068011.1"/>
    </source>
</evidence>
<dbReference type="SMART" id="SM00409">
    <property type="entry name" value="IG"/>
    <property type="match status" value="1"/>
</dbReference>
<keyword evidence="4" id="KW-1015">Disulfide bond</keyword>
<dbReference type="InterPro" id="IPR013106">
    <property type="entry name" value="Ig_V-set"/>
</dbReference>
<name>A0A8D3E8A2_SCOMX</name>
<dbReference type="InterPro" id="IPR013783">
    <property type="entry name" value="Ig-like_fold"/>
</dbReference>
<dbReference type="InterPro" id="IPR003599">
    <property type="entry name" value="Ig_sub"/>
</dbReference>
<evidence type="ECO:0000256" key="5">
    <source>
        <dbReference type="ARBA" id="ARBA00023180"/>
    </source>
</evidence>
<accession>A0A8D3E8A2</accession>
<dbReference type="GO" id="GO:0001817">
    <property type="term" value="P:regulation of cytokine production"/>
    <property type="evidence" value="ECO:0007669"/>
    <property type="project" value="TreeGrafter"/>
</dbReference>
<proteinExistence type="predicted"/>
<evidence type="ECO:0000256" key="6">
    <source>
        <dbReference type="ARBA" id="ARBA00023319"/>
    </source>
</evidence>
<dbReference type="Pfam" id="PF22705">
    <property type="entry name" value="C2-set_3"/>
    <property type="match status" value="1"/>
</dbReference>
<keyword evidence="3" id="KW-0472">Membrane</keyword>
<dbReference type="InterPro" id="IPR053896">
    <property type="entry name" value="BTN3A2-like_Ig-C"/>
</dbReference>
<evidence type="ECO:0000256" key="1">
    <source>
        <dbReference type="ARBA" id="ARBA00004370"/>
    </source>
</evidence>
<comment type="subcellular location">
    <subcellularLocation>
        <location evidence="1">Membrane</location>
    </subcellularLocation>
</comment>
<dbReference type="InterPro" id="IPR050504">
    <property type="entry name" value="IgSF_BTN/MOG"/>
</dbReference>
<evidence type="ECO:0000259" key="8">
    <source>
        <dbReference type="PROSITE" id="PS50835"/>
    </source>
</evidence>
<protein>
    <recommendedName>
        <fullName evidence="8">Ig-like domain-containing protein</fullName>
    </recommendedName>
</protein>
<evidence type="ECO:0000256" key="2">
    <source>
        <dbReference type="ARBA" id="ARBA00022729"/>
    </source>
</evidence>
<evidence type="ECO:0000256" key="4">
    <source>
        <dbReference type="ARBA" id="ARBA00023157"/>
    </source>
</evidence>
<evidence type="ECO:0000256" key="7">
    <source>
        <dbReference type="SAM" id="SignalP"/>
    </source>
</evidence>
<evidence type="ECO:0000256" key="3">
    <source>
        <dbReference type="ARBA" id="ARBA00023136"/>
    </source>
</evidence>
<reference evidence="9" key="1">
    <citation type="submission" date="2023-05" db="EMBL/GenBank/DDBJ databases">
        <title>High-quality long-read genome of Scophthalmus maximus.</title>
        <authorList>
            <person name="Lien S."/>
            <person name="Martinez P."/>
        </authorList>
    </citation>
    <scope>NUCLEOTIDE SEQUENCE [LARGE SCALE GENOMIC DNA]</scope>
</reference>
<dbReference type="GO" id="GO:0009897">
    <property type="term" value="C:external side of plasma membrane"/>
    <property type="evidence" value="ECO:0007669"/>
    <property type="project" value="TreeGrafter"/>
</dbReference>
<dbReference type="PROSITE" id="PS50835">
    <property type="entry name" value="IG_LIKE"/>
    <property type="match status" value="1"/>
</dbReference>
<sequence>MTSSITFFFIFLSVAVSKSIVVSVRSPVSEHLGHATTLPCWLNPAQSAEGLEVRWYRDDHFDAPIILYREKTLNATQAASYVGRVSFGSKDAASAGLTAGDVSLRLLDVTIEDAGEYSCYVSSDQGYDRGRKLKDGSKKSPPIHRMFFLFLSKKREPPLCQSEGWYPRPRLQWSDGKKILTPKSLEYGEVSSGLVSVHSWLLVPGSSDVSCSVGLAGAEVKEARLLLRIPPQPPQQGKEKCVCVCVCVCVQQLYFLSSAYLSTFSKAKLIKSSSHLTK</sequence>
<organism evidence="9 10">
    <name type="scientific">Scophthalmus maximus</name>
    <name type="common">Turbot</name>
    <name type="synonym">Psetta maxima</name>
    <dbReference type="NCBI Taxonomy" id="52904"/>
    <lineage>
        <taxon>Eukaryota</taxon>
        <taxon>Metazoa</taxon>
        <taxon>Chordata</taxon>
        <taxon>Craniata</taxon>
        <taxon>Vertebrata</taxon>
        <taxon>Euteleostomi</taxon>
        <taxon>Actinopterygii</taxon>
        <taxon>Neopterygii</taxon>
        <taxon>Teleostei</taxon>
        <taxon>Neoteleostei</taxon>
        <taxon>Acanthomorphata</taxon>
        <taxon>Carangaria</taxon>
        <taxon>Pleuronectiformes</taxon>
        <taxon>Pleuronectoidei</taxon>
        <taxon>Scophthalmidae</taxon>
        <taxon>Scophthalmus</taxon>
    </lineage>
</organism>
<dbReference type="InterPro" id="IPR036179">
    <property type="entry name" value="Ig-like_dom_sf"/>
</dbReference>
<dbReference type="GO" id="GO:0050863">
    <property type="term" value="P:regulation of T cell activation"/>
    <property type="evidence" value="ECO:0007669"/>
    <property type="project" value="UniProtKB-ARBA"/>
</dbReference>
<dbReference type="Gene3D" id="2.60.40.10">
    <property type="entry name" value="Immunoglobulins"/>
    <property type="match status" value="2"/>
</dbReference>
<dbReference type="GO" id="GO:0005102">
    <property type="term" value="F:signaling receptor binding"/>
    <property type="evidence" value="ECO:0007669"/>
    <property type="project" value="TreeGrafter"/>
</dbReference>
<reference evidence="9" key="2">
    <citation type="submission" date="2025-08" db="UniProtKB">
        <authorList>
            <consortium name="Ensembl"/>
        </authorList>
    </citation>
    <scope>IDENTIFICATION</scope>
</reference>
<keyword evidence="5" id="KW-0325">Glycoprotein</keyword>
<keyword evidence="6" id="KW-0393">Immunoglobulin domain</keyword>
<dbReference type="Ensembl" id="ENSSMAT00000057755.1">
    <property type="protein sequence ID" value="ENSSMAP00000068011.1"/>
    <property type="gene ID" value="ENSSMAG00000011023.2"/>
</dbReference>
<dbReference type="GO" id="GO:1903037">
    <property type="term" value="P:regulation of leukocyte cell-cell adhesion"/>
    <property type="evidence" value="ECO:0007669"/>
    <property type="project" value="UniProtKB-ARBA"/>
</dbReference>